<dbReference type="EMBL" id="QWDM01000079">
    <property type="protein sequence ID" value="RUT67665.1"/>
    <property type="molecule type" value="Genomic_DNA"/>
</dbReference>
<proteinExistence type="predicted"/>
<dbReference type="Pfam" id="PF02281">
    <property type="entry name" value="Dimer_Tnp_Tn5"/>
    <property type="match status" value="1"/>
</dbReference>
<keyword evidence="3" id="KW-1185">Reference proteome</keyword>
<evidence type="ECO:0000259" key="1">
    <source>
        <dbReference type="Pfam" id="PF02281"/>
    </source>
</evidence>
<reference evidence="3" key="1">
    <citation type="journal article" date="2019" name="Syst. Appl. Microbiol.">
        <title>Flavobacterium circumlabens sp. nov. and Flavobacterium cupreum sp. nov., two psychrotrophic species isolated from Antarctic environmental samples.</title>
        <authorList>
            <person name="Kralova S."/>
            <person name="Busse H.-J."/>
            <person name="Svec P."/>
            <person name="Maslanova I."/>
            <person name="Stankova E."/>
            <person name="Bartak M."/>
            <person name="Sedlacek I."/>
        </authorList>
    </citation>
    <scope>NUCLEOTIDE SEQUENCE [LARGE SCALE GENOMIC DNA]</scope>
    <source>
        <strain evidence="3">CCM 8825</strain>
    </source>
</reference>
<dbReference type="SUPFAM" id="SSF53098">
    <property type="entry name" value="Ribonuclease H-like"/>
    <property type="match status" value="1"/>
</dbReference>
<feature type="non-terminal residue" evidence="2">
    <location>
        <position position="1"/>
    </location>
</feature>
<dbReference type="RefSeq" id="WP_306462248.1">
    <property type="nucleotide sequence ID" value="NZ_QWDM01000079.1"/>
</dbReference>
<dbReference type="Proteomes" id="UP000288102">
    <property type="component" value="Unassembled WGS sequence"/>
</dbReference>
<dbReference type="PANTHER" id="PTHR37319:SF1">
    <property type="entry name" value="TRANSPOSASE TN5 DIMERISATION DOMAIN-CONTAINING PROTEIN"/>
    <property type="match status" value="1"/>
</dbReference>
<dbReference type="InterPro" id="IPR014737">
    <property type="entry name" value="Transposase_Tn5-like_C"/>
</dbReference>
<evidence type="ECO:0000313" key="2">
    <source>
        <dbReference type="EMBL" id="RUT67665.1"/>
    </source>
</evidence>
<dbReference type="AlphaFoldDB" id="A0A433ZZX5"/>
<dbReference type="InterPro" id="IPR047768">
    <property type="entry name" value="Tn5p-like"/>
</dbReference>
<feature type="domain" description="Transposase Tn5 dimerisation" evidence="1">
    <location>
        <begin position="19"/>
        <end position="105"/>
    </location>
</feature>
<name>A0A433ZZX5_9FLAO</name>
<organism evidence="2 3">
    <name type="scientific">Flavobacterium cupreum</name>
    <dbReference type="NCBI Taxonomy" id="2133766"/>
    <lineage>
        <taxon>Bacteria</taxon>
        <taxon>Pseudomonadati</taxon>
        <taxon>Bacteroidota</taxon>
        <taxon>Flavobacteriia</taxon>
        <taxon>Flavobacteriales</taxon>
        <taxon>Flavobacteriaceae</taxon>
        <taxon>Flavobacterium</taxon>
    </lineage>
</organism>
<gene>
    <name evidence="2" type="ORF">D0817_25260</name>
</gene>
<evidence type="ECO:0000313" key="3">
    <source>
        <dbReference type="Proteomes" id="UP000288102"/>
    </source>
</evidence>
<dbReference type="InterPro" id="IPR012337">
    <property type="entry name" value="RNaseH-like_sf"/>
</dbReference>
<sequence>AMQLKTIDRIERALALYMIVAWRVAHLMRLGRTCPDLDADLFFHPDEIRGAYLLTKKRQPDKPPRLNEVLRLVAQLGGFLGRKSDGEPGVKTIWLGMQRVADMATAMQVLRDDKSWRCV</sequence>
<comment type="caution">
    <text evidence="2">The sequence shown here is derived from an EMBL/GenBank/DDBJ whole genome shotgun (WGS) entry which is preliminary data.</text>
</comment>
<dbReference type="PANTHER" id="PTHR37319">
    <property type="entry name" value="TRANSPOSASE"/>
    <property type="match status" value="1"/>
</dbReference>
<dbReference type="Gene3D" id="1.10.740.10">
    <property type="entry name" value="Transferase Inhibitor Protein From Tn5, Chain"/>
    <property type="match status" value="1"/>
</dbReference>
<protein>
    <submittedName>
        <fullName evidence="2">IS4 family transposase</fullName>
    </submittedName>
</protein>
<accession>A0A433ZZX5</accession>
<dbReference type="InterPro" id="IPR003201">
    <property type="entry name" value="Transposase_Tn5"/>
</dbReference>